<dbReference type="RefSeq" id="WP_102934014.1">
    <property type="nucleotide sequence ID" value="NZ_LJIW01000001.1"/>
</dbReference>
<evidence type="ECO:0000313" key="5">
    <source>
        <dbReference type="EMBL" id="PNG95976.1"/>
    </source>
</evidence>
<dbReference type="GO" id="GO:0016020">
    <property type="term" value="C:membrane"/>
    <property type="evidence" value="ECO:0007669"/>
    <property type="project" value="TreeGrafter"/>
</dbReference>
<accession>A0A2J7Z6S5</accession>
<dbReference type="PANTHER" id="PTHR44196">
    <property type="entry name" value="DEHYDROGENASE/REDUCTASE SDR FAMILY MEMBER 7B"/>
    <property type="match status" value="1"/>
</dbReference>
<evidence type="ECO:0000256" key="2">
    <source>
        <dbReference type="ARBA" id="ARBA00023002"/>
    </source>
</evidence>
<gene>
    <name evidence="5" type="ORF">SMF913_12001</name>
</gene>
<dbReference type="PROSITE" id="PS00061">
    <property type="entry name" value="ADH_SHORT"/>
    <property type="match status" value="1"/>
</dbReference>
<dbReference type="GO" id="GO:0016491">
    <property type="term" value="F:oxidoreductase activity"/>
    <property type="evidence" value="ECO:0007669"/>
    <property type="project" value="UniProtKB-KW"/>
</dbReference>
<organism evidence="5 6">
    <name type="scientific">Streptomyces malaysiensis</name>
    <dbReference type="NCBI Taxonomy" id="92644"/>
    <lineage>
        <taxon>Bacteria</taxon>
        <taxon>Bacillati</taxon>
        <taxon>Actinomycetota</taxon>
        <taxon>Actinomycetes</taxon>
        <taxon>Kitasatosporales</taxon>
        <taxon>Streptomycetaceae</taxon>
        <taxon>Streptomyces</taxon>
        <taxon>Streptomyces violaceusniger group</taxon>
    </lineage>
</organism>
<dbReference type="Pfam" id="PF00106">
    <property type="entry name" value="adh_short"/>
    <property type="match status" value="1"/>
</dbReference>
<dbReference type="EMBL" id="LJIW01000001">
    <property type="protein sequence ID" value="PNG95976.1"/>
    <property type="molecule type" value="Genomic_DNA"/>
</dbReference>
<keyword evidence="2" id="KW-0560">Oxidoreductase</keyword>
<dbReference type="InterPro" id="IPR036291">
    <property type="entry name" value="NAD(P)-bd_dom_sf"/>
</dbReference>
<dbReference type="PIRSF" id="PIRSF000126">
    <property type="entry name" value="11-beta-HSD1"/>
    <property type="match status" value="1"/>
</dbReference>
<comment type="caution">
    <text evidence="5">The sequence shown here is derived from an EMBL/GenBank/DDBJ whole genome shotgun (WGS) entry which is preliminary data.</text>
</comment>
<feature type="domain" description="Ketoreductase" evidence="4">
    <location>
        <begin position="7"/>
        <end position="185"/>
    </location>
</feature>
<name>A0A2J7Z6S5_STRMQ</name>
<dbReference type="InterPro" id="IPR002347">
    <property type="entry name" value="SDR_fam"/>
</dbReference>
<dbReference type="PANTHER" id="PTHR44196:SF2">
    <property type="entry name" value="SHORT-CHAIN DEHYDROGENASE-RELATED"/>
    <property type="match status" value="1"/>
</dbReference>
<evidence type="ECO:0000256" key="3">
    <source>
        <dbReference type="RuleBase" id="RU000363"/>
    </source>
</evidence>
<proteinExistence type="inferred from homology"/>
<comment type="similarity">
    <text evidence="1 3">Belongs to the short-chain dehydrogenases/reductases (SDR) family.</text>
</comment>
<dbReference type="InterPro" id="IPR057326">
    <property type="entry name" value="KR_dom"/>
</dbReference>
<evidence type="ECO:0000259" key="4">
    <source>
        <dbReference type="SMART" id="SM00822"/>
    </source>
</evidence>
<dbReference type="PRINTS" id="PR00081">
    <property type="entry name" value="GDHRDH"/>
</dbReference>
<keyword evidence="6" id="KW-1185">Reference proteome</keyword>
<evidence type="ECO:0000313" key="6">
    <source>
        <dbReference type="Proteomes" id="UP000236520"/>
    </source>
</evidence>
<dbReference type="Gene3D" id="3.40.50.720">
    <property type="entry name" value="NAD(P)-binding Rossmann-like Domain"/>
    <property type="match status" value="1"/>
</dbReference>
<dbReference type="AlphaFoldDB" id="A0A2J7Z6S5"/>
<reference evidence="5 6" key="1">
    <citation type="submission" date="2015-09" db="EMBL/GenBank/DDBJ databases">
        <title>Genome sequence, genome mining and natural product profiling of a biocontrol bacterium Streptomyces malaysiensis F913.</title>
        <authorList>
            <person name="Xu Y."/>
            <person name="Wei J."/>
            <person name="Xie J."/>
            <person name="Li T."/>
            <person name="Zhou Z."/>
        </authorList>
    </citation>
    <scope>NUCLEOTIDE SEQUENCE [LARGE SCALE GENOMIC DNA]</scope>
    <source>
        <strain evidence="5 6">F913</strain>
    </source>
</reference>
<evidence type="ECO:0000256" key="1">
    <source>
        <dbReference type="ARBA" id="ARBA00006484"/>
    </source>
</evidence>
<dbReference type="Proteomes" id="UP000236520">
    <property type="component" value="Unassembled WGS sequence"/>
</dbReference>
<sequence>MHSYRGTTTLVTGASKGLGRAYAHELARRGSHLVLVARSHTTLEQIAAEIRAEYGVDARVIAADLSDPSGPATVLDELTGQRVTVDLLLNNAGMGSVGPFFSRPFEQSLESVEVNVTGLMRMTRLIGADMVERGSGGIINVGSTAAFQPMPYQASYAATKAFVLYFTEALAEELRGTGVRVMGAHPGATDTGFFDNTTAVMDPRVTDRPEAVAAKTLDDFARGKAASYPGRRLHRVSSWAARFLPRTAVTRGVAAMNRKLGHHEVQDVGAPASSSESPS</sequence>
<dbReference type="PRINTS" id="PR00080">
    <property type="entry name" value="SDRFAMILY"/>
</dbReference>
<dbReference type="SMART" id="SM00822">
    <property type="entry name" value="PKS_KR"/>
    <property type="match status" value="1"/>
</dbReference>
<dbReference type="SUPFAM" id="SSF51735">
    <property type="entry name" value="NAD(P)-binding Rossmann-fold domains"/>
    <property type="match status" value="1"/>
</dbReference>
<protein>
    <recommendedName>
        <fullName evidence="4">Ketoreductase domain-containing protein</fullName>
    </recommendedName>
</protein>
<dbReference type="InterPro" id="IPR020904">
    <property type="entry name" value="Sc_DH/Rdtase_CS"/>
</dbReference>